<dbReference type="RefSeq" id="XP_030846375.1">
    <property type="nucleotide sequence ID" value="XM_030990515.1"/>
</dbReference>
<dbReference type="KEGG" id="spu:575548"/>
<reference evidence="4" key="2">
    <citation type="submission" date="2021-01" db="UniProtKB">
        <authorList>
            <consortium name="EnsemblMetazoa"/>
        </authorList>
    </citation>
    <scope>IDENTIFICATION</scope>
</reference>
<feature type="transmembrane region" description="Helical" evidence="1">
    <location>
        <begin position="65"/>
        <end position="85"/>
    </location>
</feature>
<dbReference type="Pfam" id="PF23572">
    <property type="entry name" value="GH3_C"/>
    <property type="match status" value="1"/>
</dbReference>
<evidence type="ECO:0000259" key="2">
    <source>
        <dbReference type="Pfam" id="PF23571"/>
    </source>
</evidence>
<dbReference type="Proteomes" id="UP000007110">
    <property type="component" value="Unassembled WGS sequence"/>
</dbReference>
<organism evidence="4 5">
    <name type="scientific">Strongylocentrotus purpuratus</name>
    <name type="common">Purple sea urchin</name>
    <dbReference type="NCBI Taxonomy" id="7668"/>
    <lineage>
        <taxon>Eukaryota</taxon>
        <taxon>Metazoa</taxon>
        <taxon>Echinodermata</taxon>
        <taxon>Eleutherozoa</taxon>
        <taxon>Echinozoa</taxon>
        <taxon>Echinoidea</taxon>
        <taxon>Euechinoidea</taxon>
        <taxon>Echinacea</taxon>
        <taxon>Camarodonta</taxon>
        <taxon>Echinidea</taxon>
        <taxon>Strongylocentrotidae</taxon>
        <taxon>Strongylocentrotus</taxon>
    </lineage>
</organism>
<proteinExistence type="predicted"/>
<keyword evidence="1" id="KW-1133">Transmembrane helix</keyword>
<sequence>MAGTTVIKAKLALVALASISVGLYLLQFAVNVEGSLWQRCLLGILGVACVFVAILTSWMTTLPISYGHCLPSAYTQVILMLLLVYTRHGKVRRFTESWKNARKSQEDYLKAILKANGQTDYAQDFGLSSVTSMADLRKKHPLTTYERYRPYVDRMAKGEEGVLTAEHVERFALTSGTTGKSKMMPFGKSFRKMYHEIVGLAIDLRLKEFGVGFLQREMTIYTAPKIRYTEAGILMGPASMKNSSNRRLLVMYSTPAEGFRIKDPQDSVYVHLLFGFRDRNLRNMSCNFTSNLMLAMRMVEQRYPDIIRDIELGTVTTTNVPPEIHQVLVREMGGGDPERAAELNREFEKGFEGIMKRVWPYMKHVQAIDSTGLKDELLNSYVKGLPLFGFLFAATEGVIGVDIWPRHHGKDEYVLLPSLSVMEFIPEAHINEDQPETLFIDELQVGGVYEIVVTQMYGFYRFRYGDVIRVRRYHNTTPVVEFMYRSGQILNVRNEKVDQSTVQDAIGAAVGHYPNVTLISYAVAESTLLEQLVKPSQDLRPYYIVFLELDPTPDEDSLVDIPLNKVDEELCHHSFTYNSFREKGCIAPPVVHIVKPGTFDRLHDFILDNSATSANQYKVPRKLRTAATLKLMLDNSISQSRNDGNLDCSF</sequence>
<dbReference type="InterPro" id="IPR055377">
    <property type="entry name" value="GH3_M"/>
</dbReference>
<dbReference type="PANTHER" id="PTHR31901">
    <property type="entry name" value="GH3 DOMAIN-CONTAINING PROTEIN"/>
    <property type="match status" value="1"/>
</dbReference>
<evidence type="ECO:0000256" key="1">
    <source>
        <dbReference type="SAM" id="Phobius"/>
    </source>
</evidence>
<dbReference type="InParanoid" id="A0A7M7P5B3"/>
<name>A0A7M7P5B3_STRPU</name>
<dbReference type="AlphaFoldDB" id="A0A7M7P5B3"/>
<accession>A0A7M7P5B3</accession>
<dbReference type="Pfam" id="PF03321">
    <property type="entry name" value="GH3"/>
    <property type="match status" value="1"/>
</dbReference>
<feature type="domain" description="GH3 middle" evidence="2">
    <location>
        <begin position="413"/>
        <end position="485"/>
    </location>
</feature>
<protein>
    <submittedName>
        <fullName evidence="4">Uncharacterized protein</fullName>
    </submittedName>
</protein>
<evidence type="ECO:0000313" key="5">
    <source>
        <dbReference type="Proteomes" id="UP000007110"/>
    </source>
</evidence>
<dbReference type="PANTHER" id="PTHR31901:SF9">
    <property type="entry name" value="GH3 DOMAIN-CONTAINING PROTEIN"/>
    <property type="match status" value="1"/>
</dbReference>
<keyword evidence="5" id="KW-1185">Reference proteome</keyword>
<evidence type="ECO:0000259" key="3">
    <source>
        <dbReference type="Pfam" id="PF23572"/>
    </source>
</evidence>
<dbReference type="InterPro" id="IPR004993">
    <property type="entry name" value="GH3"/>
</dbReference>
<dbReference type="EnsemblMetazoa" id="XM_030990515">
    <property type="protein sequence ID" value="XP_030846375"/>
    <property type="gene ID" value="LOC575548"/>
</dbReference>
<dbReference type="OrthoDB" id="10004661at2759"/>
<keyword evidence="1" id="KW-0812">Transmembrane</keyword>
<feature type="domain" description="GH3 C-terminal" evidence="3">
    <location>
        <begin position="502"/>
        <end position="624"/>
    </location>
</feature>
<feature type="transmembrane region" description="Helical" evidence="1">
    <location>
        <begin position="6"/>
        <end position="28"/>
    </location>
</feature>
<reference evidence="5" key="1">
    <citation type="submission" date="2015-02" db="EMBL/GenBank/DDBJ databases">
        <title>Genome sequencing for Strongylocentrotus purpuratus.</title>
        <authorList>
            <person name="Murali S."/>
            <person name="Liu Y."/>
            <person name="Vee V."/>
            <person name="English A."/>
            <person name="Wang M."/>
            <person name="Skinner E."/>
            <person name="Han Y."/>
            <person name="Muzny D.M."/>
            <person name="Worley K.C."/>
            <person name="Gibbs R.A."/>
        </authorList>
    </citation>
    <scope>NUCLEOTIDE SEQUENCE</scope>
</reference>
<dbReference type="GO" id="GO:0005737">
    <property type="term" value="C:cytoplasm"/>
    <property type="evidence" value="ECO:0000318"/>
    <property type="project" value="GO_Central"/>
</dbReference>
<keyword evidence="1" id="KW-0472">Membrane</keyword>
<dbReference type="OMA" id="SKDNWER"/>
<dbReference type="GO" id="GO:0016881">
    <property type="term" value="F:acid-amino acid ligase activity"/>
    <property type="evidence" value="ECO:0000318"/>
    <property type="project" value="GO_Central"/>
</dbReference>
<dbReference type="Pfam" id="PF23571">
    <property type="entry name" value="GH3_M"/>
    <property type="match status" value="1"/>
</dbReference>
<evidence type="ECO:0000313" key="4">
    <source>
        <dbReference type="EnsemblMetazoa" id="XP_030846375"/>
    </source>
</evidence>
<dbReference type="InterPro" id="IPR055378">
    <property type="entry name" value="GH3_C"/>
</dbReference>
<dbReference type="GeneID" id="575548"/>
<feature type="transmembrane region" description="Helical" evidence="1">
    <location>
        <begin position="40"/>
        <end position="59"/>
    </location>
</feature>